<dbReference type="PATRIC" id="fig|411473.3.peg.2441"/>
<organism evidence="1 2">
    <name type="scientific">Ruminococcus callidus ATCC 27760</name>
    <dbReference type="NCBI Taxonomy" id="411473"/>
    <lineage>
        <taxon>Bacteria</taxon>
        <taxon>Bacillati</taxon>
        <taxon>Bacillota</taxon>
        <taxon>Clostridia</taxon>
        <taxon>Eubacteriales</taxon>
        <taxon>Oscillospiraceae</taxon>
        <taxon>Ruminococcus</taxon>
    </lineage>
</organism>
<reference evidence="1 2" key="1">
    <citation type="submission" date="2013-07" db="EMBL/GenBank/DDBJ databases">
        <authorList>
            <person name="Weinstock G."/>
            <person name="Sodergren E."/>
            <person name="Wylie T."/>
            <person name="Fulton L."/>
            <person name="Fulton R."/>
            <person name="Fronick C."/>
            <person name="O'Laughlin M."/>
            <person name="Godfrey J."/>
            <person name="Miner T."/>
            <person name="Herter B."/>
            <person name="Appelbaum E."/>
            <person name="Cordes M."/>
            <person name="Lek S."/>
            <person name="Wollam A."/>
            <person name="Pepin K.H."/>
            <person name="Palsikar V.B."/>
            <person name="Mitreva M."/>
            <person name="Wilson R.K."/>
        </authorList>
    </citation>
    <scope>NUCLEOTIDE SEQUENCE [LARGE SCALE GENOMIC DNA]</scope>
    <source>
        <strain evidence="1 2">ATCC 27760</strain>
    </source>
</reference>
<evidence type="ECO:0000313" key="1">
    <source>
        <dbReference type="EMBL" id="ERJ89864.1"/>
    </source>
</evidence>
<accession>U2LK35</accession>
<comment type="caution">
    <text evidence="1">The sequence shown here is derived from an EMBL/GenBank/DDBJ whole genome shotgun (WGS) entry which is preliminary data.</text>
</comment>
<keyword evidence="2" id="KW-1185">Reference proteome</keyword>
<sequence length="41" mass="4648">MCNALKASTFILFYYSMFCPKSQVISRKFLCSVSLGNTAYL</sequence>
<protein>
    <submittedName>
        <fullName evidence="1">Uncharacterized protein</fullName>
    </submittedName>
</protein>
<dbReference type="Proteomes" id="UP000016662">
    <property type="component" value="Unassembled WGS sequence"/>
</dbReference>
<dbReference type="HOGENOM" id="CLU_3276148_0_0_9"/>
<dbReference type="EMBL" id="AWVF01000370">
    <property type="protein sequence ID" value="ERJ89864.1"/>
    <property type="molecule type" value="Genomic_DNA"/>
</dbReference>
<evidence type="ECO:0000313" key="2">
    <source>
        <dbReference type="Proteomes" id="UP000016662"/>
    </source>
</evidence>
<gene>
    <name evidence="1" type="ORF">RUMCAL_02906</name>
</gene>
<proteinExistence type="predicted"/>
<dbReference type="AlphaFoldDB" id="U2LK35"/>
<dbReference type="STRING" id="411473.RUMCAL_02906"/>
<name>U2LK35_9FIRM</name>